<evidence type="ECO:0000313" key="12">
    <source>
        <dbReference type="Proteomes" id="UP000636709"/>
    </source>
</evidence>
<organism evidence="11 12">
    <name type="scientific">Digitaria exilis</name>
    <dbReference type="NCBI Taxonomy" id="1010633"/>
    <lineage>
        <taxon>Eukaryota</taxon>
        <taxon>Viridiplantae</taxon>
        <taxon>Streptophyta</taxon>
        <taxon>Embryophyta</taxon>
        <taxon>Tracheophyta</taxon>
        <taxon>Spermatophyta</taxon>
        <taxon>Magnoliopsida</taxon>
        <taxon>Liliopsida</taxon>
        <taxon>Poales</taxon>
        <taxon>Poaceae</taxon>
        <taxon>PACMAD clade</taxon>
        <taxon>Panicoideae</taxon>
        <taxon>Panicodae</taxon>
        <taxon>Paniceae</taxon>
        <taxon>Anthephorinae</taxon>
        <taxon>Digitaria</taxon>
    </lineage>
</organism>
<keyword evidence="4 8" id="KW-1003">Cell membrane</keyword>
<feature type="domain" description="Casparian strip membrane protein" evidence="9">
    <location>
        <begin position="7"/>
        <end position="138"/>
    </location>
</feature>
<protein>
    <recommendedName>
        <fullName evidence="8">CASP-like protein</fullName>
    </recommendedName>
</protein>
<gene>
    <name evidence="11" type="ORF">HU200_005742</name>
    <name evidence="10" type="ORF">HU200_056762</name>
</gene>
<dbReference type="Proteomes" id="UP000636709">
    <property type="component" value="Unassembled WGS sequence"/>
</dbReference>
<dbReference type="PANTHER" id="PTHR32021">
    <property type="entry name" value="CASP-LIKE PROTEIN 5B3"/>
    <property type="match status" value="1"/>
</dbReference>
<dbReference type="EMBL" id="JACEFO010000393">
    <property type="protein sequence ID" value="KAF8772454.1"/>
    <property type="molecule type" value="Genomic_DNA"/>
</dbReference>
<evidence type="ECO:0000256" key="1">
    <source>
        <dbReference type="ARBA" id="ARBA00004651"/>
    </source>
</evidence>
<dbReference type="AlphaFoldDB" id="A0A835FQ73"/>
<name>A0A835FQ73_9POAL</name>
<dbReference type="EMBL" id="JACEFO010002392">
    <property type="protein sequence ID" value="KAF8661807.1"/>
    <property type="molecule type" value="Genomic_DNA"/>
</dbReference>
<keyword evidence="5 8" id="KW-0812">Transmembrane</keyword>
<comment type="caution">
    <text evidence="11">The sequence shown here is derived from an EMBL/GenBank/DDBJ whole genome shotgun (WGS) entry which is preliminary data.</text>
</comment>
<evidence type="ECO:0000256" key="5">
    <source>
        <dbReference type="ARBA" id="ARBA00022692"/>
    </source>
</evidence>
<dbReference type="InterPro" id="IPR006702">
    <property type="entry name" value="CASP_dom"/>
</dbReference>
<keyword evidence="6 8" id="KW-1133">Transmembrane helix</keyword>
<evidence type="ECO:0000256" key="8">
    <source>
        <dbReference type="RuleBase" id="RU361233"/>
    </source>
</evidence>
<comment type="subunit">
    <text evidence="3 8">Homodimer and heterodimers.</text>
</comment>
<dbReference type="Pfam" id="PF04535">
    <property type="entry name" value="CASP_dom"/>
    <property type="match status" value="1"/>
</dbReference>
<proteinExistence type="inferred from homology"/>
<dbReference type="GO" id="GO:0005886">
    <property type="term" value="C:plasma membrane"/>
    <property type="evidence" value="ECO:0007669"/>
    <property type="project" value="UniProtKB-SubCell"/>
</dbReference>
<evidence type="ECO:0000256" key="6">
    <source>
        <dbReference type="ARBA" id="ARBA00022989"/>
    </source>
</evidence>
<evidence type="ECO:0000256" key="4">
    <source>
        <dbReference type="ARBA" id="ARBA00022475"/>
    </source>
</evidence>
<sequence length="161" mass="17603">MKDIVGSPGTWGGLALRVSQVVCAAGSLVVMSSAYGFSNYSAFCYLILQMLLQLIWSFMLACIDIHSLRTNWDLHRIGNVYKYVIGDWIMAMGSLAAASSSVAVAIFLTTDVEFCRVYPYLSCSRYTVSVILASMAWSFTAASAGSTFWLLVSLCDSAWNI</sequence>
<accession>A0A835FQ73</accession>
<reference evidence="11" key="1">
    <citation type="submission" date="2020-07" db="EMBL/GenBank/DDBJ databases">
        <title>Genome sequence and genetic diversity analysis of an under-domesticated orphan crop, white fonio (Digitaria exilis).</title>
        <authorList>
            <person name="Bennetzen J.L."/>
            <person name="Chen S."/>
            <person name="Ma X."/>
            <person name="Wang X."/>
            <person name="Yssel A.E.J."/>
            <person name="Chaluvadi S.R."/>
            <person name="Johnson M."/>
            <person name="Gangashetty P."/>
            <person name="Hamidou F."/>
            <person name="Sanogo M.D."/>
            <person name="Zwaenepoel A."/>
            <person name="Wallace J."/>
            <person name="Van De Peer Y."/>
            <person name="Van Deynze A."/>
        </authorList>
    </citation>
    <scope>NUCLEOTIDE SEQUENCE</scope>
    <source>
        <tissue evidence="11">Leaves</tissue>
    </source>
</reference>
<evidence type="ECO:0000259" key="9">
    <source>
        <dbReference type="Pfam" id="PF04535"/>
    </source>
</evidence>
<evidence type="ECO:0000256" key="2">
    <source>
        <dbReference type="ARBA" id="ARBA00007651"/>
    </source>
</evidence>
<evidence type="ECO:0000256" key="7">
    <source>
        <dbReference type="ARBA" id="ARBA00023136"/>
    </source>
</evidence>
<comment type="similarity">
    <text evidence="2 8">Belongs to the Casparian strip membrane proteins (CASP) family.</text>
</comment>
<keyword evidence="7 8" id="KW-0472">Membrane</keyword>
<keyword evidence="12" id="KW-1185">Reference proteome</keyword>
<feature type="transmembrane region" description="Helical" evidence="8">
    <location>
        <begin position="128"/>
        <end position="152"/>
    </location>
</feature>
<comment type="caution">
    <text evidence="8">Lacks conserved residue(s) required for the propagation of feature annotation.</text>
</comment>
<dbReference type="InterPro" id="IPR045009">
    <property type="entry name" value="CASPL-5"/>
</dbReference>
<dbReference type="Gramene" id="Dexi5B01G0014420.1">
    <property type="protein sequence ID" value="Dexi5B01G0014420.1:cds"/>
    <property type="gene ID" value="Dexi5B01G0014420"/>
</dbReference>
<evidence type="ECO:0000256" key="3">
    <source>
        <dbReference type="ARBA" id="ARBA00011489"/>
    </source>
</evidence>
<evidence type="ECO:0000313" key="10">
    <source>
        <dbReference type="EMBL" id="KAF8661807.1"/>
    </source>
</evidence>
<comment type="subcellular location">
    <subcellularLocation>
        <location evidence="1 8">Cell membrane</location>
        <topology evidence="1 8">Multi-pass membrane protein</topology>
    </subcellularLocation>
</comment>
<dbReference type="OrthoDB" id="594350at2759"/>
<feature type="transmembrane region" description="Helical" evidence="8">
    <location>
        <begin position="84"/>
        <end position="108"/>
    </location>
</feature>
<dbReference type="PANTHER" id="PTHR32021:SF51">
    <property type="entry name" value="CASP-LIKE PROTEIN 5B3"/>
    <property type="match status" value="1"/>
</dbReference>
<evidence type="ECO:0000313" key="11">
    <source>
        <dbReference type="EMBL" id="KAF8772454.1"/>
    </source>
</evidence>
<feature type="transmembrane region" description="Helical" evidence="8">
    <location>
        <begin position="40"/>
        <end position="63"/>
    </location>
</feature>